<dbReference type="Proteomes" id="UP001350972">
    <property type="component" value="Chromosome"/>
</dbReference>
<gene>
    <name evidence="3" type="primary">hipB</name>
    <name evidence="3" type="ORF">LM286_13645</name>
</gene>
<proteinExistence type="predicted"/>
<dbReference type="InterPro" id="IPR001387">
    <property type="entry name" value="Cro/C1-type_HTH"/>
</dbReference>
<dbReference type="Pfam" id="PF01381">
    <property type="entry name" value="HTH_3"/>
    <property type="match status" value="1"/>
</dbReference>
<sequence length="93" mass="10751">MSPSPTIYSPVQLANYLKLVRQKNQWTQSELAQRMGIKQATVSNFENHPEKTTLTTVFKILQSLELSMAICEKNAPDTDDNRDNRDNPRDLEW</sequence>
<dbReference type="PROSITE" id="PS50943">
    <property type="entry name" value="HTH_CROC1"/>
    <property type="match status" value="1"/>
</dbReference>
<name>A0ABZ2DQW9_RAOOR</name>
<dbReference type="NCBIfam" id="NF007271">
    <property type="entry name" value="PRK09726.1"/>
    <property type="match status" value="1"/>
</dbReference>
<keyword evidence="4" id="KW-1185">Reference proteome</keyword>
<dbReference type="CDD" id="cd00093">
    <property type="entry name" value="HTH_XRE"/>
    <property type="match status" value="1"/>
</dbReference>
<feature type="domain" description="HTH cro/C1-type" evidence="2">
    <location>
        <begin position="17"/>
        <end position="71"/>
    </location>
</feature>
<feature type="region of interest" description="Disordered" evidence="1">
    <location>
        <begin position="72"/>
        <end position="93"/>
    </location>
</feature>
<evidence type="ECO:0000313" key="3">
    <source>
        <dbReference type="EMBL" id="WWC09424.1"/>
    </source>
</evidence>
<organism evidence="3 4">
    <name type="scientific">Raoultella ornithinolytica</name>
    <name type="common">Klebsiella ornithinolytica</name>
    <dbReference type="NCBI Taxonomy" id="54291"/>
    <lineage>
        <taxon>Bacteria</taxon>
        <taxon>Pseudomonadati</taxon>
        <taxon>Pseudomonadota</taxon>
        <taxon>Gammaproteobacteria</taxon>
        <taxon>Enterobacterales</taxon>
        <taxon>Enterobacteriaceae</taxon>
        <taxon>Klebsiella/Raoultella group</taxon>
        <taxon>Raoultella</taxon>
    </lineage>
</organism>
<evidence type="ECO:0000259" key="2">
    <source>
        <dbReference type="PROSITE" id="PS50943"/>
    </source>
</evidence>
<dbReference type="SMART" id="SM00530">
    <property type="entry name" value="HTH_XRE"/>
    <property type="match status" value="1"/>
</dbReference>
<reference evidence="3 4" key="1">
    <citation type="submission" date="2024-02" db="EMBL/GenBank/DDBJ databases">
        <title>Tn5403 promotes plasmid rearrangements and degradation of the Klebsiella pneumoniae carbapenemase (KPC) transposon Tn4401.</title>
        <authorList>
            <person name="Sheppard A.E."/>
            <person name="Barry K.E."/>
            <person name="Parikh H.I."/>
            <person name="Vegesana K."/>
            <person name="Sebra R."/>
            <person name="George S."/>
            <person name="Sanderson N.D."/>
            <person name="Stoesser N."/>
            <person name="Eyre D.W."/>
            <person name="Crook D.W."/>
            <person name="Walker A.S."/>
            <person name="Mathers A.J."/>
        </authorList>
    </citation>
    <scope>NUCLEOTIDE SEQUENCE [LARGE SCALE GENOMIC DNA]</scope>
    <source>
        <strain evidence="3 4">CAV1921</strain>
    </source>
</reference>
<dbReference type="InterPro" id="IPR010982">
    <property type="entry name" value="Lambda_DNA-bd_dom_sf"/>
</dbReference>
<feature type="compositionally biased region" description="Basic and acidic residues" evidence="1">
    <location>
        <begin position="74"/>
        <end position="93"/>
    </location>
</feature>
<dbReference type="EMBL" id="CP145163">
    <property type="protein sequence ID" value="WWC09424.1"/>
    <property type="molecule type" value="Genomic_DNA"/>
</dbReference>
<dbReference type="RefSeq" id="WP_004861930.1">
    <property type="nucleotide sequence ID" value="NZ_CP145156.1"/>
</dbReference>
<dbReference type="Gene3D" id="1.10.260.40">
    <property type="entry name" value="lambda repressor-like DNA-binding domains"/>
    <property type="match status" value="1"/>
</dbReference>
<dbReference type="SUPFAM" id="SSF47413">
    <property type="entry name" value="lambda repressor-like DNA-binding domains"/>
    <property type="match status" value="1"/>
</dbReference>
<accession>A0ABZ2DQW9</accession>
<evidence type="ECO:0000256" key="1">
    <source>
        <dbReference type="SAM" id="MobiDB-lite"/>
    </source>
</evidence>
<evidence type="ECO:0000313" key="4">
    <source>
        <dbReference type="Proteomes" id="UP001350972"/>
    </source>
</evidence>
<protein>
    <submittedName>
        <fullName evidence="3">Type II toxin-antitoxin system antitoxin HipB</fullName>
    </submittedName>
</protein>